<organism evidence="1 2">
    <name type="scientific">Planoprotostelium fungivorum</name>
    <dbReference type="NCBI Taxonomy" id="1890364"/>
    <lineage>
        <taxon>Eukaryota</taxon>
        <taxon>Amoebozoa</taxon>
        <taxon>Evosea</taxon>
        <taxon>Variosea</taxon>
        <taxon>Cavosteliida</taxon>
        <taxon>Cavosteliaceae</taxon>
        <taxon>Planoprotostelium</taxon>
    </lineage>
</organism>
<name>A0A2P6MWD8_9EUKA</name>
<accession>A0A2P6MWD8</accession>
<evidence type="ECO:0000313" key="1">
    <source>
        <dbReference type="EMBL" id="PRP76024.1"/>
    </source>
</evidence>
<comment type="caution">
    <text evidence="1">The sequence shown here is derived from an EMBL/GenBank/DDBJ whole genome shotgun (WGS) entry which is preliminary data.</text>
</comment>
<dbReference type="EMBL" id="MDYQ01000353">
    <property type="protein sequence ID" value="PRP76024.1"/>
    <property type="molecule type" value="Genomic_DNA"/>
</dbReference>
<evidence type="ECO:0000313" key="2">
    <source>
        <dbReference type="Proteomes" id="UP000241769"/>
    </source>
</evidence>
<protein>
    <submittedName>
        <fullName evidence="1">Uncharacterized protein</fullName>
    </submittedName>
</protein>
<reference evidence="1 2" key="1">
    <citation type="journal article" date="2018" name="Genome Biol. Evol.">
        <title>Multiple Roots of Fruiting Body Formation in Amoebozoa.</title>
        <authorList>
            <person name="Hillmann F."/>
            <person name="Forbes G."/>
            <person name="Novohradska S."/>
            <person name="Ferling I."/>
            <person name="Riege K."/>
            <person name="Groth M."/>
            <person name="Westermann M."/>
            <person name="Marz M."/>
            <person name="Spaller T."/>
            <person name="Winckler T."/>
            <person name="Schaap P."/>
            <person name="Glockner G."/>
        </authorList>
    </citation>
    <scope>NUCLEOTIDE SEQUENCE [LARGE SCALE GENOMIC DNA]</scope>
    <source>
        <strain evidence="1 2">Jena</strain>
    </source>
</reference>
<proteinExistence type="predicted"/>
<dbReference type="InParanoid" id="A0A2P6MWD8"/>
<sequence>MAVRLLLISLACKTPNIREQTTHKLGRYLYHKLFDQIFGLAEAFGPVAPKRHRTKASRAPPNRLVTTLAVSNLTQTE</sequence>
<dbReference type="Proteomes" id="UP000241769">
    <property type="component" value="Unassembled WGS sequence"/>
</dbReference>
<keyword evidence="2" id="KW-1185">Reference proteome</keyword>
<gene>
    <name evidence="1" type="ORF">PROFUN_01740</name>
</gene>
<dbReference type="AlphaFoldDB" id="A0A2P6MWD8"/>